<feature type="compositionally biased region" description="Low complexity" evidence="1">
    <location>
        <begin position="301"/>
        <end position="313"/>
    </location>
</feature>
<feature type="compositionally biased region" description="Polar residues" evidence="1">
    <location>
        <begin position="277"/>
        <end position="300"/>
    </location>
</feature>
<feature type="region of interest" description="Disordered" evidence="1">
    <location>
        <begin position="149"/>
        <end position="204"/>
    </location>
</feature>
<dbReference type="EMBL" id="CP059268">
    <property type="protein sequence ID" value="QLQ78931.1"/>
    <property type="molecule type" value="Genomic_DNA"/>
</dbReference>
<proteinExistence type="predicted"/>
<organism evidence="2 3">
    <name type="scientific">Torulaspora globosa</name>
    <dbReference type="NCBI Taxonomy" id="48254"/>
    <lineage>
        <taxon>Eukaryota</taxon>
        <taxon>Fungi</taxon>
        <taxon>Dikarya</taxon>
        <taxon>Ascomycota</taxon>
        <taxon>Saccharomycotina</taxon>
        <taxon>Saccharomycetes</taxon>
        <taxon>Saccharomycetales</taxon>
        <taxon>Saccharomycetaceae</taxon>
        <taxon>Torulaspora</taxon>
    </lineage>
</organism>
<name>A0A7H9HNY9_9SACH</name>
<dbReference type="AlphaFoldDB" id="A0A7H9HNY9"/>
<reference evidence="2 3" key="1">
    <citation type="submission" date="2020-06" db="EMBL/GenBank/DDBJ databases">
        <title>The yeast mating-type switching endonuclease HO is a domesticated member of an unorthodox homing genetic element family.</title>
        <authorList>
            <person name="Coughlan A.Y."/>
            <person name="Lombardi L."/>
            <person name="Braun-Galleani S."/>
            <person name="Martos A.R."/>
            <person name="Galeote V."/>
            <person name="Bigey F."/>
            <person name="Dequin S."/>
            <person name="Byrne K.P."/>
            <person name="Wolfe K.H."/>
        </authorList>
    </citation>
    <scope>NUCLEOTIDE SEQUENCE [LARGE SCALE GENOMIC DNA]</scope>
    <source>
        <strain evidence="2 3">CBS2947</strain>
    </source>
</reference>
<feature type="region of interest" description="Disordered" evidence="1">
    <location>
        <begin position="1"/>
        <end position="32"/>
    </location>
</feature>
<feature type="compositionally biased region" description="Polar residues" evidence="1">
    <location>
        <begin position="234"/>
        <end position="245"/>
    </location>
</feature>
<accession>A0A7H9HNY9</accession>
<feature type="region of interest" description="Disordered" evidence="1">
    <location>
        <begin position="232"/>
        <end position="360"/>
    </location>
</feature>
<feature type="compositionally biased region" description="Low complexity" evidence="1">
    <location>
        <begin position="156"/>
        <end position="202"/>
    </location>
</feature>
<evidence type="ECO:0000256" key="1">
    <source>
        <dbReference type="SAM" id="MobiDB-lite"/>
    </source>
</evidence>
<protein>
    <submittedName>
        <fullName evidence="2">Uncharacterized protein</fullName>
    </submittedName>
</protein>
<evidence type="ECO:0000313" key="2">
    <source>
        <dbReference type="EMBL" id="QLQ78931.1"/>
    </source>
</evidence>
<evidence type="ECO:0000313" key="3">
    <source>
        <dbReference type="Proteomes" id="UP000510647"/>
    </source>
</evidence>
<dbReference type="OrthoDB" id="5364312at2759"/>
<gene>
    <name evidence="2" type="ORF">HG537_0B02780</name>
</gene>
<feature type="region of interest" description="Disordered" evidence="1">
    <location>
        <begin position="76"/>
        <end position="99"/>
    </location>
</feature>
<dbReference type="Proteomes" id="UP000510647">
    <property type="component" value="Chromosome 2"/>
</dbReference>
<feature type="compositionally biased region" description="Polar residues" evidence="1">
    <location>
        <begin position="324"/>
        <end position="337"/>
    </location>
</feature>
<sequence>MSMTDASLSRSSTQSANYSTCPPSPTLSDSNNSLIFERDVEDPGLMTSNSPCNTISKHGSTASLLSRRYSNQCIGVRSRDSSTTLPHSPPLEGHSPEHVRPSLDHRRTLENFVAPALDAGCSIVTDDNANLDEMDIVYMRRPSTIGLDRALGRTKSNSSATITSNNNNNNNNENSGVGSPVSPSIPPLSLSRSYSNSQSAQSENPRTLRFYSYVDMLSDEMAHNAQNHMRKPSLSYSFSSSNIRSGPQRPAVNANFSNPFIKRRDSSAGTGPLARRYSNSLLTRSPTTPASSYPGPQQPRSRSSANVSSVSVSKNQGKGLPRSGKSNFHIDSSGSDELSTDDDEEMPHHSSLPPPAAHTLIDPRISRTSTQSSINNNNGCSCTSPLFATRTYSNTGTSNTLGGPSIIRRRESAGMFPQPSINNVLMYDDTLQTETVGEALKRRISSRKDSVSTNN</sequence>
<keyword evidence="3" id="KW-1185">Reference proteome</keyword>